<evidence type="ECO:0000256" key="4">
    <source>
        <dbReference type="ARBA" id="ARBA00022692"/>
    </source>
</evidence>
<dbReference type="PANTHER" id="PTHR43738:SF1">
    <property type="entry name" value="HEMIN TRANSPORT SYSTEM PERMEASE PROTEIN HRTB-RELATED"/>
    <property type="match status" value="1"/>
</dbReference>
<evidence type="ECO:0000256" key="5">
    <source>
        <dbReference type="ARBA" id="ARBA00022989"/>
    </source>
</evidence>
<feature type="transmembrane region" description="Helical" evidence="7">
    <location>
        <begin position="54"/>
        <end position="74"/>
    </location>
</feature>
<evidence type="ECO:0000259" key="9">
    <source>
        <dbReference type="Pfam" id="PF12704"/>
    </source>
</evidence>
<comment type="subcellular location">
    <subcellularLocation>
        <location evidence="1">Cell membrane</location>
        <topology evidence="1">Multi-pass membrane protein</topology>
    </subcellularLocation>
</comment>
<protein>
    <submittedName>
        <fullName evidence="10">ABC transporter permease DevC</fullName>
    </submittedName>
</protein>
<feature type="domain" description="ABC3 transporter permease C-terminal" evidence="8">
    <location>
        <begin position="302"/>
        <end position="415"/>
    </location>
</feature>
<dbReference type="InterPro" id="IPR051125">
    <property type="entry name" value="ABC-4/HrtB_transporter"/>
</dbReference>
<comment type="caution">
    <text evidence="10">The sequence shown here is derived from an EMBL/GenBank/DDBJ whole genome shotgun (WGS) entry which is preliminary data.</text>
</comment>
<dbReference type="InterPro" id="IPR005891">
    <property type="entry name" value="DevC"/>
</dbReference>
<dbReference type="PIRSF" id="PIRSF031773">
    <property type="entry name" value="DevC"/>
    <property type="match status" value="1"/>
</dbReference>
<evidence type="ECO:0000313" key="10">
    <source>
        <dbReference type="EMBL" id="MDN3566727.1"/>
    </source>
</evidence>
<accession>A0ABT8AAC0</accession>
<keyword evidence="5 7" id="KW-1133">Transmembrane helix</keyword>
<evidence type="ECO:0000259" key="8">
    <source>
        <dbReference type="Pfam" id="PF02687"/>
    </source>
</evidence>
<evidence type="ECO:0000256" key="2">
    <source>
        <dbReference type="ARBA" id="ARBA00022448"/>
    </source>
</evidence>
<evidence type="ECO:0000256" key="3">
    <source>
        <dbReference type="ARBA" id="ARBA00022475"/>
    </source>
</evidence>
<evidence type="ECO:0000256" key="1">
    <source>
        <dbReference type="ARBA" id="ARBA00004651"/>
    </source>
</evidence>
<feature type="transmembrane region" description="Helical" evidence="7">
    <location>
        <begin position="346"/>
        <end position="369"/>
    </location>
</feature>
<dbReference type="EMBL" id="JAUFPN010000182">
    <property type="protein sequence ID" value="MDN3566727.1"/>
    <property type="molecule type" value="Genomic_DNA"/>
</dbReference>
<keyword evidence="3" id="KW-1003">Cell membrane</keyword>
<keyword evidence="4 7" id="KW-0812">Transmembrane</keyword>
<dbReference type="InterPro" id="IPR025857">
    <property type="entry name" value="MacB_PCD"/>
</dbReference>
<feature type="domain" description="MacB-like periplasmic core" evidence="9">
    <location>
        <begin position="57"/>
        <end position="268"/>
    </location>
</feature>
<keyword evidence="11" id="KW-1185">Reference proteome</keyword>
<keyword evidence="6 7" id="KW-0472">Membrane</keyword>
<keyword evidence="2" id="KW-0813">Transport</keyword>
<dbReference type="NCBIfam" id="TIGR01185">
    <property type="entry name" value="devC"/>
    <property type="match status" value="1"/>
</dbReference>
<dbReference type="Proteomes" id="UP001529369">
    <property type="component" value="Unassembled WGS sequence"/>
</dbReference>
<dbReference type="Pfam" id="PF12704">
    <property type="entry name" value="MacB_PCD"/>
    <property type="match status" value="1"/>
</dbReference>
<evidence type="ECO:0000256" key="7">
    <source>
        <dbReference type="SAM" id="Phobius"/>
    </source>
</evidence>
<dbReference type="PANTHER" id="PTHR43738">
    <property type="entry name" value="ABC TRANSPORTER, MEMBRANE PROTEIN"/>
    <property type="match status" value="1"/>
</dbReference>
<dbReference type="Pfam" id="PF02687">
    <property type="entry name" value="FtsX"/>
    <property type="match status" value="1"/>
</dbReference>
<feature type="transmembrane region" description="Helical" evidence="7">
    <location>
        <begin position="296"/>
        <end position="319"/>
    </location>
</feature>
<reference evidence="11" key="1">
    <citation type="journal article" date="2019" name="Int. J. Syst. Evol. Microbiol.">
        <title>The Global Catalogue of Microorganisms (GCM) 10K type strain sequencing project: providing services to taxonomists for standard genome sequencing and annotation.</title>
        <authorList>
            <consortium name="The Broad Institute Genomics Platform"/>
            <consortium name="The Broad Institute Genome Sequencing Center for Infectious Disease"/>
            <person name="Wu L."/>
            <person name="Ma J."/>
        </authorList>
    </citation>
    <scope>NUCLEOTIDE SEQUENCE [LARGE SCALE GENOMIC DNA]</scope>
    <source>
        <strain evidence="11">CECT 7131</strain>
    </source>
</reference>
<proteinExistence type="predicted"/>
<name>A0ABT8AAC0_9PROT</name>
<organism evidence="10 11">
    <name type="scientific">Paeniroseomonas aquatica</name>
    <dbReference type="NCBI Taxonomy" id="373043"/>
    <lineage>
        <taxon>Bacteria</taxon>
        <taxon>Pseudomonadati</taxon>
        <taxon>Pseudomonadota</taxon>
        <taxon>Alphaproteobacteria</taxon>
        <taxon>Acetobacterales</taxon>
        <taxon>Acetobacteraceae</taxon>
        <taxon>Paeniroseomonas</taxon>
    </lineage>
</organism>
<dbReference type="RefSeq" id="WP_290318680.1">
    <property type="nucleotide sequence ID" value="NZ_JAUFPN010000182.1"/>
</dbReference>
<sequence length="419" mass="45051">MNAIPGPPLLPWAPELSGDAVPPAAPPPRRSPLAGLYLPLRLAWRQLRAERARLLSAIAGVMFACVLVFMQLGFRSALFDSATALPRAMQGELFLLHPQTQALFRPEPMPRVRAYQTLALEAVAQAVPIYLAQSSWRNPVDGSKRALQLVGFDTEAGAVAFPGLAGLVDALKRPDTMAFDDRSRPEFGPIARMLAEHGPFIGQVGNRRVEVIGTVSLGASFGADGNGVVSETNFRRLVKERAASNTDLVALRLRDGADIGAAQARLARLLPGDVVVLTHAELVAWERNYWETATPIGFIFAFGSLMGLIVGMVIVYQILFSDIASHLSEYATLKAMGYANGYLRRAVMGAALILAVLGFIPGLLASIGLYRVVEDATFLPIAMDATRGAIVFGLIFGMCAIAGLLAMRKLRDANPADMF</sequence>
<feature type="transmembrane region" description="Helical" evidence="7">
    <location>
        <begin position="389"/>
        <end position="407"/>
    </location>
</feature>
<evidence type="ECO:0000313" key="11">
    <source>
        <dbReference type="Proteomes" id="UP001529369"/>
    </source>
</evidence>
<gene>
    <name evidence="10" type="primary">devC</name>
    <name evidence="10" type="ORF">QWZ14_20320</name>
</gene>
<evidence type="ECO:0000256" key="6">
    <source>
        <dbReference type="ARBA" id="ARBA00023136"/>
    </source>
</evidence>
<dbReference type="InterPro" id="IPR003838">
    <property type="entry name" value="ABC3_permease_C"/>
</dbReference>